<feature type="domain" description="EF-hand" evidence="4">
    <location>
        <begin position="134"/>
        <end position="169"/>
    </location>
</feature>
<dbReference type="GO" id="GO:0016460">
    <property type="term" value="C:myosin II complex"/>
    <property type="evidence" value="ECO:0007669"/>
    <property type="project" value="TreeGrafter"/>
</dbReference>
<sequence length="220" mass="24830">MAAATPSSTPRPTRFISDPVESPFPYNNSPLTPPSQPPTHNNNNSLFSSTQIREITTIFQLFNPTLSGYLNVETFEVMMLSLGYRVTRQEIEVMVHDVITSTEQETTTAINNSIDLSMAMQILAAKGYATQQRSAEEEARIYFRLFDVNDKGYITVEDLKRVQQEAGQLEQEMMLTSNDSSSRAAVSDEFVQAIIDKFDVNFTGAIEFEEFRRILHPILS</sequence>
<dbReference type="EMBL" id="JATAAI010000035">
    <property type="protein sequence ID" value="KAK1735165.1"/>
    <property type="molecule type" value="Genomic_DNA"/>
</dbReference>
<dbReference type="Proteomes" id="UP001224775">
    <property type="component" value="Unassembled WGS sequence"/>
</dbReference>
<evidence type="ECO:0000256" key="2">
    <source>
        <dbReference type="ARBA" id="ARBA00022737"/>
    </source>
</evidence>
<dbReference type="InterPro" id="IPR002048">
    <property type="entry name" value="EF_hand_dom"/>
</dbReference>
<dbReference type="PANTHER" id="PTHR23048:SF0">
    <property type="entry name" value="CALMODULIN LIKE 3"/>
    <property type="match status" value="1"/>
</dbReference>
<feature type="compositionally biased region" description="Polar residues" evidence="3">
    <location>
        <begin position="1"/>
        <end position="11"/>
    </location>
</feature>
<evidence type="ECO:0000256" key="1">
    <source>
        <dbReference type="ARBA" id="ARBA00020786"/>
    </source>
</evidence>
<evidence type="ECO:0000313" key="5">
    <source>
        <dbReference type="EMBL" id="KAK1735165.1"/>
    </source>
</evidence>
<keyword evidence="2" id="KW-0677">Repeat</keyword>
<accession>A0AAD9D6X9</accession>
<dbReference type="PANTHER" id="PTHR23048">
    <property type="entry name" value="MYOSIN LIGHT CHAIN 1, 3"/>
    <property type="match status" value="1"/>
</dbReference>
<comment type="caution">
    <text evidence="5">The sequence shown here is derived from an EMBL/GenBank/DDBJ whole genome shotgun (WGS) entry which is preliminary data.</text>
</comment>
<evidence type="ECO:0000256" key="3">
    <source>
        <dbReference type="SAM" id="MobiDB-lite"/>
    </source>
</evidence>
<dbReference type="PROSITE" id="PS50222">
    <property type="entry name" value="EF_HAND_2"/>
    <property type="match status" value="2"/>
</dbReference>
<proteinExistence type="predicted"/>
<dbReference type="SUPFAM" id="SSF47473">
    <property type="entry name" value="EF-hand"/>
    <property type="match status" value="1"/>
</dbReference>
<dbReference type="AlphaFoldDB" id="A0AAD9D6X9"/>
<protein>
    <recommendedName>
        <fullName evidence="1">Calmodulin</fullName>
    </recommendedName>
</protein>
<gene>
    <name evidence="5" type="ORF">QTG54_014231</name>
</gene>
<feature type="domain" description="EF-hand" evidence="4">
    <location>
        <begin position="186"/>
        <end position="220"/>
    </location>
</feature>
<dbReference type="InterPro" id="IPR050230">
    <property type="entry name" value="CALM/Myosin/TropC-like"/>
</dbReference>
<dbReference type="Pfam" id="PF13499">
    <property type="entry name" value="EF-hand_7"/>
    <property type="match status" value="1"/>
</dbReference>
<keyword evidence="6" id="KW-1185">Reference proteome</keyword>
<evidence type="ECO:0000259" key="4">
    <source>
        <dbReference type="PROSITE" id="PS50222"/>
    </source>
</evidence>
<reference evidence="5" key="1">
    <citation type="submission" date="2023-06" db="EMBL/GenBank/DDBJ databases">
        <title>Survivors Of The Sea: Transcriptome response of Skeletonema marinoi to long-term dormancy.</title>
        <authorList>
            <person name="Pinder M.I.M."/>
            <person name="Kourtchenko O."/>
            <person name="Robertson E.K."/>
            <person name="Larsson T."/>
            <person name="Maumus F."/>
            <person name="Osuna-Cruz C.M."/>
            <person name="Vancaester E."/>
            <person name="Stenow R."/>
            <person name="Vandepoele K."/>
            <person name="Ploug H."/>
            <person name="Bruchert V."/>
            <person name="Godhe A."/>
            <person name="Topel M."/>
        </authorList>
    </citation>
    <scope>NUCLEOTIDE SEQUENCE</scope>
    <source>
        <strain evidence="5">R05AC</strain>
    </source>
</reference>
<dbReference type="GO" id="GO:0005509">
    <property type="term" value="F:calcium ion binding"/>
    <property type="evidence" value="ECO:0007669"/>
    <property type="project" value="InterPro"/>
</dbReference>
<evidence type="ECO:0000313" key="6">
    <source>
        <dbReference type="Proteomes" id="UP001224775"/>
    </source>
</evidence>
<feature type="region of interest" description="Disordered" evidence="3">
    <location>
        <begin position="1"/>
        <end position="46"/>
    </location>
</feature>
<name>A0AAD9D6X9_9STRA</name>
<dbReference type="SMART" id="SM00054">
    <property type="entry name" value="EFh"/>
    <property type="match status" value="3"/>
</dbReference>
<organism evidence="5 6">
    <name type="scientific">Skeletonema marinoi</name>
    <dbReference type="NCBI Taxonomy" id="267567"/>
    <lineage>
        <taxon>Eukaryota</taxon>
        <taxon>Sar</taxon>
        <taxon>Stramenopiles</taxon>
        <taxon>Ochrophyta</taxon>
        <taxon>Bacillariophyta</taxon>
        <taxon>Coscinodiscophyceae</taxon>
        <taxon>Thalassiosirophycidae</taxon>
        <taxon>Thalassiosirales</taxon>
        <taxon>Skeletonemataceae</taxon>
        <taxon>Skeletonema</taxon>
        <taxon>Skeletonema marinoi-dohrnii complex</taxon>
    </lineage>
</organism>
<dbReference type="CDD" id="cd00051">
    <property type="entry name" value="EFh"/>
    <property type="match status" value="1"/>
</dbReference>
<dbReference type="Gene3D" id="1.10.238.10">
    <property type="entry name" value="EF-hand"/>
    <property type="match status" value="1"/>
</dbReference>
<dbReference type="InterPro" id="IPR011992">
    <property type="entry name" value="EF-hand-dom_pair"/>
</dbReference>